<evidence type="ECO:0000256" key="1">
    <source>
        <dbReference type="ARBA" id="ARBA00010746"/>
    </source>
</evidence>
<comment type="subunit">
    <text evidence="2 4">Homodimer.</text>
</comment>
<reference evidence="6" key="1">
    <citation type="journal article" date="2012" name="Nature">
        <title>A physical, genetic and functional sequence assembly of the barley genome.</title>
        <authorList>
            <consortium name="The International Barley Genome Sequencing Consortium"/>
            <person name="Mayer K.F."/>
            <person name="Waugh R."/>
            <person name="Brown J.W."/>
            <person name="Schulman A."/>
            <person name="Langridge P."/>
            <person name="Platzer M."/>
            <person name="Fincher G.B."/>
            <person name="Muehlbauer G.J."/>
            <person name="Sato K."/>
            <person name="Close T.J."/>
            <person name="Wise R.P."/>
            <person name="Stein N."/>
        </authorList>
    </citation>
    <scope>NUCLEOTIDE SEQUENCE [LARGE SCALE GENOMIC DNA]</scope>
    <source>
        <strain evidence="6">cv. Morex</strain>
    </source>
</reference>
<evidence type="ECO:0000256" key="4">
    <source>
        <dbReference type="RuleBase" id="RU363099"/>
    </source>
</evidence>
<dbReference type="GO" id="GO:0048046">
    <property type="term" value="C:apoplast"/>
    <property type="evidence" value="ECO:0007669"/>
    <property type="project" value="UniProtKB-SubCell"/>
</dbReference>
<dbReference type="InterPro" id="IPR044859">
    <property type="entry name" value="Allene_oxi_cyc_Dirigent"/>
</dbReference>
<keyword evidence="3 4" id="KW-0964">Secreted</keyword>
<dbReference type="EnsemblPlants" id="HORVU.MOREX.r3.5HG0440000.1">
    <property type="protein sequence ID" value="HORVU.MOREX.r3.5HG0440000.1.CDS1"/>
    <property type="gene ID" value="HORVU.MOREX.r3.5HG0440000"/>
</dbReference>
<comment type="function">
    <text evidence="4">Dirigent proteins impart stereoselectivity on the phenoxy radical-coupling reaction, yielding optically active lignans from two molecules of coniferyl alcohol in the biosynthesis of lignans, flavonolignans, and alkaloids and thus plays a central role in plant secondary metabolism.</text>
</comment>
<comment type="similarity">
    <text evidence="1 4">Belongs to the plant dirigent protein family.</text>
</comment>
<keyword evidence="4" id="KW-0732">Signal</keyword>
<keyword evidence="4" id="KW-0052">Apoplast</keyword>
<dbReference type="Gramene" id="HORVU.MOREX.r3.5HG0440000.1">
    <property type="protein sequence ID" value="HORVU.MOREX.r3.5HG0440000.1.CDS1"/>
    <property type="gene ID" value="HORVU.MOREX.r3.5HG0440000"/>
</dbReference>
<accession>A0A8I6XIS6</accession>
<protein>
    <recommendedName>
        <fullName evidence="4">Dirigent protein</fullName>
    </recommendedName>
</protein>
<organism evidence="5 6">
    <name type="scientific">Hordeum vulgare subsp. vulgare</name>
    <name type="common">Domesticated barley</name>
    <dbReference type="NCBI Taxonomy" id="112509"/>
    <lineage>
        <taxon>Eukaryota</taxon>
        <taxon>Viridiplantae</taxon>
        <taxon>Streptophyta</taxon>
        <taxon>Embryophyta</taxon>
        <taxon>Tracheophyta</taxon>
        <taxon>Spermatophyta</taxon>
        <taxon>Magnoliopsida</taxon>
        <taxon>Liliopsida</taxon>
        <taxon>Poales</taxon>
        <taxon>Poaceae</taxon>
        <taxon>BOP clade</taxon>
        <taxon>Pooideae</taxon>
        <taxon>Triticodae</taxon>
        <taxon>Triticeae</taxon>
        <taxon>Hordeinae</taxon>
        <taxon>Hordeum</taxon>
    </lineage>
</organism>
<feature type="chain" id="PRO_5035342019" description="Dirigent protein" evidence="4">
    <location>
        <begin position="34"/>
        <end position="188"/>
    </location>
</feature>
<keyword evidence="6" id="KW-1185">Reference proteome</keyword>
<dbReference type="InterPro" id="IPR004265">
    <property type="entry name" value="Dirigent"/>
</dbReference>
<evidence type="ECO:0000256" key="3">
    <source>
        <dbReference type="ARBA" id="ARBA00022525"/>
    </source>
</evidence>
<dbReference type="Pfam" id="PF03018">
    <property type="entry name" value="Dirigent"/>
    <property type="match status" value="1"/>
</dbReference>
<dbReference type="AlphaFoldDB" id="A0A8I6XIS6"/>
<comment type="subcellular location">
    <subcellularLocation>
        <location evidence="4">Secreted</location>
        <location evidence="4">Extracellular space</location>
        <location evidence="4">Apoplast</location>
    </subcellularLocation>
</comment>
<reference evidence="5" key="2">
    <citation type="submission" date="2020-10" db="EMBL/GenBank/DDBJ databases">
        <authorList>
            <person name="Scholz U."/>
            <person name="Mascher M."/>
            <person name="Fiebig A."/>
        </authorList>
    </citation>
    <scope>NUCLEOTIDE SEQUENCE [LARGE SCALE GENOMIC DNA]</scope>
    <source>
        <strain evidence="5">cv. Morex</strain>
    </source>
</reference>
<dbReference type="PANTHER" id="PTHR21495">
    <property type="entry name" value="NUCLEOPORIN-RELATED"/>
    <property type="match status" value="1"/>
</dbReference>
<evidence type="ECO:0000313" key="5">
    <source>
        <dbReference type="EnsemblPlants" id="HORVU.MOREX.r3.5HG0440000.1.CDS1"/>
    </source>
</evidence>
<reference evidence="5" key="3">
    <citation type="submission" date="2022-01" db="UniProtKB">
        <authorList>
            <consortium name="EnsemblPlants"/>
        </authorList>
    </citation>
    <scope>IDENTIFICATION</scope>
    <source>
        <strain evidence="5">subsp. vulgare</strain>
    </source>
</reference>
<evidence type="ECO:0000313" key="6">
    <source>
        <dbReference type="Proteomes" id="UP000011116"/>
    </source>
</evidence>
<sequence>MLNPNLTSLAITMTATTFCLLAAILAATTGTLAAGAGDDGTTHLHLYIHETFSGANATAVHVTASPLGGNSTYGTLSVFDDELRQGSDAASQLVGRAQGITMQADLQSSGVFSTLLTVVFTNGDYKGSTLVLNGRVDFGPDGKAAAERAVVGGTGRFRLARGYSLMSKFGATSSTAVLKLGLYVKTDV</sequence>
<evidence type="ECO:0000256" key="2">
    <source>
        <dbReference type="ARBA" id="ARBA00011738"/>
    </source>
</evidence>
<dbReference type="SMR" id="A0A8I6XIS6"/>
<dbReference type="Gramene" id="HORVU.MOREX.r2.5HG0364210.1">
    <property type="protein sequence ID" value="HORVU.MOREX.r2.5HG0364210.1.CDS.1"/>
    <property type="gene ID" value="HORVU.MOREX.r2.5HG0364210"/>
</dbReference>
<proteinExistence type="inferred from homology"/>
<dbReference type="Proteomes" id="UP000011116">
    <property type="component" value="Chromosome 5H"/>
</dbReference>
<feature type="signal peptide" evidence="4">
    <location>
        <begin position="1"/>
        <end position="33"/>
    </location>
</feature>
<name>A0A8I6XIS6_HORVV</name>
<dbReference type="Gene3D" id="2.40.480.10">
    <property type="entry name" value="Allene oxide cyclase-like"/>
    <property type="match status" value="1"/>
</dbReference>
<dbReference type="GO" id="GO:0009699">
    <property type="term" value="P:phenylpropanoid biosynthetic process"/>
    <property type="evidence" value="ECO:0007669"/>
    <property type="project" value="UniProtKB-ARBA"/>
</dbReference>